<comment type="caution">
    <text evidence="3">The sequence shown here is derived from an EMBL/GenBank/DDBJ whole genome shotgun (WGS) entry which is preliminary data.</text>
</comment>
<name>A0A8X6UQ30_NEPPI</name>
<sequence>MLKIILHFRPLPQRYPPATGNGQPVRTAWNEDHYDPNRSNGSMHRPTTNDPCGGMRQQYESPPKPANRVPLQLQVHQEKGGSLKRNHEQPEGSCPQGYMISRGANTPRQSTERLTVDCGQRGSTMELNRKDGHPGMPIRPELRPPPPVPGRRPPPPRGPMQNGMDNGMALKRNNTQGSSGLLRHCYPMQTNGSVPSSHGYPPTARPVIDGAANYEPRYSKSGKLVPRSQDSRPMPPPVVMLRTGPLGTYPDAETLKRSEMASSYNRLPDRNGTNSSDYDRQYHKPPSQGDISQQIFVDTNSYSNGQSMIADHLAIPYRIPQVSPKNPRPMFDGNSLNNGMRKEPLSLPCSRSQPSPSSNHFQNSSPSNGFKSRTLPAGSRPLGDCPGSPMDYRNRRPEPNSPYYDERGILHEPRNPPCPRPNPSRNGLSADARVVPPNTEDDVIYANQQLPYHSSNSNKKDYPQDQQRTPPMLNGNGPLYENSMRNGSRGIQDSCPENIYANHHVANSHYTNQSNQQQISNYDNKHGNGIKNPRSDRRNTHPPPPVAQKPSHSLPQPSEMVMITETRGWNGQASSTYAKDVVKPTPRMPRLPNGLLASSAQLTTVPAYQCVINELSSRPPHQVSPTDSSTLSLRSSYDSSSSSSREFCRRPNKSVDGGVEQRRTAEDKELLNLRVKVNCTLLSCVSEHIIFCRMTDEGSKRKEKSSIFSASPWEREEKEKLQHEQILDARRARDQEIAYLESIPDRTEKQNEWLQILRLEREFQRRAEMHDDEDSICSDTSSTESSSDKMANFPRDKLTVIPNERIGLKLLDELLDSPPKNSQTSSKSSPERELPLRSPSEKHFIPLDVAIPDNELQPSSLPITNNILKISSEQHSDSGNRVSKPPVPAPRPSKALLTSHLQEIQKSSEMSIDLDQTNGKLISDIEANVSSLTKLEISDSSAFFCATDSEEHGSRETPQDNWMIEVPNNFPDREEEQKSKPSGMSNEQSRIYENIKPADYHYLRTQTVSSSGYSSHTLPKSSSIGPNTLASSKEVSPPRNGSSRVYEKKFPVMGVSSTLTKKANGFAPSDVDILPSLYASYKVQNGYTKDVPADLEDKSPEFKKLWISRPEKLTFQDKIRKFSLQAGEDDLPKDRVKNSRAQREIEIKFNEAQKRVAAQKASEAQV</sequence>
<feature type="compositionally biased region" description="Basic and acidic residues" evidence="1">
    <location>
        <begin position="76"/>
        <end position="90"/>
    </location>
</feature>
<dbReference type="OrthoDB" id="6260541at2759"/>
<feature type="region of interest" description="Disordered" evidence="1">
    <location>
        <begin position="768"/>
        <end position="791"/>
    </location>
</feature>
<dbReference type="PANTHER" id="PTHR10398">
    <property type="entry name" value="AFADIN"/>
    <property type="match status" value="1"/>
</dbReference>
<feature type="compositionally biased region" description="Polar residues" evidence="1">
    <location>
        <begin position="819"/>
        <end position="828"/>
    </location>
</feature>
<feature type="region of interest" description="Disordered" evidence="1">
    <location>
        <begin position="450"/>
        <end position="495"/>
    </location>
</feature>
<feature type="compositionally biased region" description="Polar residues" evidence="1">
    <location>
        <begin position="37"/>
        <end position="50"/>
    </location>
</feature>
<feature type="compositionally biased region" description="Polar residues" evidence="1">
    <location>
        <begin position="511"/>
        <end position="522"/>
    </location>
</feature>
<proteinExistence type="predicted"/>
<dbReference type="EMBL" id="BMAW01091514">
    <property type="protein sequence ID" value="GFS50241.1"/>
    <property type="molecule type" value="Genomic_DNA"/>
</dbReference>
<feature type="region of interest" description="Disordered" evidence="1">
    <location>
        <begin position="1011"/>
        <end position="1044"/>
    </location>
</feature>
<feature type="region of interest" description="Disordered" evidence="1">
    <location>
        <begin position="813"/>
        <end position="840"/>
    </location>
</feature>
<feature type="compositionally biased region" description="Basic and acidic residues" evidence="1">
    <location>
        <begin position="829"/>
        <end position="840"/>
    </location>
</feature>
<evidence type="ECO:0000256" key="1">
    <source>
        <dbReference type="SAM" id="MobiDB-lite"/>
    </source>
</evidence>
<feature type="region of interest" description="Disordered" evidence="1">
    <location>
        <begin position="320"/>
        <end position="435"/>
    </location>
</feature>
<feature type="region of interest" description="Disordered" evidence="1">
    <location>
        <begin position="969"/>
        <end position="988"/>
    </location>
</feature>
<gene>
    <name evidence="3" type="primary">NCL1_44294</name>
    <name evidence="3" type="ORF">NPIL_296271</name>
    <name evidence="2" type="ORF">NPIL_562331</name>
</gene>
<feature type="region of interest" description="Disordered" evidence="1">
    <location>
        <begin position="511"/>
        <end position="557"/>
    </location>
</feature>
<feature type="compositionally biased region" description="Low complexity" evidence="1">
    <location>
        <begin position="624"/>
        <end position="645"/>
    </location>
</feature>
<dbReference type="InterPro" id="IPR028842">
    <property type="entry name" value="Afadin"/>
</dbReference>
<feature type="region of interest" description="Disordered" evidence="1">
    <location>
        <begin position="617"/>
        <end position="662"/>
    </location>
</feature>
<dbReference type="Proteomes" id="UP000887013">
    <property type="component" value="Unassembled WGS sequence"/>
</dbReference>
<feature type="compositionally biased region" description="Polar residues" evidence="1">
    <location>
        <begin position="349"/>
        <end position="371"/>
    </location>
</feature>
<protein>
    <submittedName>
        <fullName evidence="3">Uncharacterized protein</fullName>
    </submittedName>
</protein>
<feature type="region of interest" description="Disordered" evidence="1">
    <location>
        <begin position="218"/>
        <end position="293"/>
    </location>
</feature>
<organism evidence="3 4">
    <name type="scientific">Nephila pilipes</name>
    <name type="common">Giant wood spider</name>
    <name type="synonym">Nephila maculata</name>
    <dbReference type="NCBI Taxonomy" id="299642"/>
    <lineage>
        <taxon>Eukaryota</taxon>
        <taxon>Metazoa</taxon>
        <taxon>Ecdysozoa</taxon>
        <taxon>Arthropoda</taxon>
        <taxon>Chelicerata</taxon>
        <taxon>Arachnida</taxon>
        <taxon>Araneae</taxon>
        <taxon>Araneomorphae</taxon>
        <taxon>Entelegynae</taxon>
        <taxon>Araneoidea</taxon>
        <taxon>Nephilidae</taxon>
        <taxon>Nephila</taxon>
    </lineage>
</organism>
<feature type="compositionally biased region" description="Polar residues" evidence="1">
    <location>
        <begin position="260"/>
        <end position="276"/>
    </location>
</feature>
<reference evidence="3" key="1">
    <citation type="submission" date="2020-08" db="EMBL/GenBank/DDBJ databases">
        <title>Multicomponent nature underlies the extraordinary mechanical properties of spider dragline silk.</title>
        <authorList>
            <person name="Kono N."/>
            <person name="Nakamura H."/>
            <person name="Mori M."/>
            <person name="Yoshida Y."/>
            <person name="Ohtoshi R."/>
            <person name="Malay A.D."/>
            <person name="Moran D.A.P."/>
            <person name="Tomita M."/>
            <person name="Numata K."/>
            <person name="Arakawa K."/>
        </authorList>
    </citation>
    <scope>NUCLEOTIDE SEQUENCE</scope>
</reference>
<feature type="compositionally biased region" description="Pro residues" evidence="1">
    <location>
        <begin position="143"/>
        <end position="158"/>
    </location>
</feature>
<feature type="compositionally biased region" description="Polar residues" evidence="1">
    <location>
        <begin position="1011"/>
        <end position="1043"/>
    </location>
</feature>
<evidence type="ECO:0000313" key="2">
    <source>
        <dbReference type="EMBL" id="GFS50241.1"/>
    </source>
</evidence>
<evidence type="ECO:0000313" key="3">
    <source>
        <dbReference type="EMBL" id="GFU36353.1"/>
    </source>
</evidence>
<keyword evidence="4" id="KW-1185">Reference proteome</keyword>
<accession>A0A8X6UQ30</accession>
<dbReference type="GO" id="GO:0005911">
    <property type="term" value="C:cell-cell junction"/>
    <property type="evidence" value="ECO:0007669"/>
    <property type="project" value="InterPro"/>
</dbReference>
<feature type="region of interest" description="Disordered" evidence="1">
    <location>
        <begin position="15"/>
        <end position="167"/>
    </location>
</feature>
<dbReference type="PANTHER" id="PTHR10398:SF2">
    <property type="entry name" value="AFADIN"/>
    <property type="match status" value="1"/>
</dbReference>
<feature type="region of interest" description="Disordered" evidence="1">
    <location>
        <begin position="872"/>
        <end position="892"/>
    </location>
</feature>
<dbReference type="AlphaFoldDB" id="A0A8X6UQ30"/>
<feature type="compositionally biased region" description="Basic and acidic residues" evidence="1">
    <location>
        <begin position="392"/>
        <end position="414"/>
    </location>
</feature>
<evidence type="ECO:0000313" key="4">
    <source>
        <dbReference type="Proteomes" id="UP000887013"/>
    </source>
</evidence>
<dbReference type="EMBL" id="BMAW01083945">
    <property type="protein sequence ID" value="GFU36353.1"/>
    <property type="molecule type" value="Genomic_DNA"/>
</dbReference>